<dbReference type="PANTHER" id="PTHR30175:SF1">
    <property type="entry name" value="PTS SYSTEM ARBUTIN-, CELLOBIOSE-, AND SALICIN-SPECIFIC EIIBC COMPONENT-RELATED"/>
    <property type="match status" value="1"/>
</dbReference>
<evidence type="ECO:0000256" key="6">
    <source>
        <dbReference type="ARBA" id="ARBA00022683"/>
    </source>
</evidence>
<gene>
    <name evidence="15" type="ORF">AWT83_16300</name>
</gene>
<evidence type="ECO:0000313" key="15">
    <source>
        <dbReference type="EMBL" id="KWX16301.1"/>
    </source>
</evidence>
<dbReference type="AlphaFoldDB" id="A0A132P1V2"/>
<dbReference type="InterPro" id="IPR036878">
    <property type="entry name" value="Glu_permease_IIB"/>
</dbReference>
<protein>
    <submittedName>
        <fullName evidence="15">PTS beta-glucoside transporter subunit EIIBCA</fullName>
    </submittedName>
</protein>
<dbReference type="Pfam" id="PF02378">
    <property type="entry name" value="PTS_EIIC"/>
    <property type="match status" value="1"/>
</dbReference>
<evidence type="ECO:0000259" key="14">
    <source>
        <dbReference type="PROSITE" id="PS51103"/>
    </source>
</evidence>
<feature type="active site" description="Phosphocysteine intermediate; for EIIB activity" evidence="11">
    <location>
        <position position="34"/>
    </location>
</feature>
<keyword evidence="2" id="KW-0813">Transport</keyword>
<dbReference type="Pfam" id="PF00367">
    <property type="entry name" value="PTS_EIIB"/>
    <property type="match status" value="1"/>
</dbReference>
<reference evidence="15 16" key="1">
    <citation type="submission" date="2016-01" db="EMBL/GenBank/DDBJ databases">
        <title>Molecular Mechanisms for transfer of large genomic segments between Enterococcus faecium strains.</title>
        <authorList>
            <person name="Garcia-Solache M.A."/>
            <person name="Lebreton F."/>
            <person name="Mclaughlin R.E."/>
            <person name="Whiteaker J.D."/>
            <person name="Gilmore M.S."/>
            <person name="Rice L.B."/>
        </authorList>
    </citation>
    <scope>NUCLEOTIDE SEQUENCE [LARGE SCALE GENOMIC DNA]</scope>
    <source>
        <strain evidence="15 16">D344RRF x C68</strain>
    </source>
</reference>
<dbReference type="FunFam" id="3.30.1360.60:FF:000001">
    <property type="entry name" value="PTS system glucose-specific IIBC component PtsG"/>
    <property type="match status" value="1"/>
</dbReference>
<dbReference type="InterPro" id="IPR018113">
    <property type="entry name" value="PTrfase_EIIB_Cys"/>
</dbReference>
<dbReference type="GO" id="GO:0009401">
    <property type="term" value="P:phosphoenolpyruvate-dependent sugar phosphotransferase system"/>
    <property type="evidence" value="ECO:0007669"/>
    <property type="project" value="UniProtKB-KW"/>
</dbReference>
<dbReference type="GO" id="GO:0008982">
    <property type="term" value="F:protein-N(PI)-phosphohistidine-sugar phosphotransferase activity"/>
    <property type="evidence" value="ECO:0007669"/>
    <property type="project" value="InterPro"/>
</dbReference>
<dbReference type="InterPro" id="IPR001996">
    <property type="entry name" value="PTS_IIB_1"/>
</dbReference>
<dbReference type="CDD" id="cd00212">
    <property type="entry name" value="PTS_IIB_glc"/>
    <property type="match status" value="1"/>
</dbReference>
<dbReference type="Proteomes" id="UP000070452">
    <property type="component" value="Unassembled WGS sequence"/>
</dbReference>
<feature type="transmembrane region" description="Helical" evidence="12">
    <location>
        <begin position="292"/>
        <end position="318"/>
    </location>
</feature>
<evidence type="ECO:0000256" key="12">
    <source>
        <dbReference type="SAM" id="Phobius"/>
    </source>
</evidence>
<feature type="transmembrane region" description="Helical" evidence="12">
    <location>
        <begin position="436"/>
        <end position="457"/>
    </location>
</feature>
<feature type="transmembrane region" description="Helical" evidence="12">
    <location>
        <begin position="221"/>
        <end position="238"/>
    </location>
</feature>
<evidence type="ECO:0000256" key="11">
    <source>
        <dbReference type="PROSITE-ProRule" id="PRU00421"/>
    </source>
</evidence>
<feature type="domain" description="PTS EIIB type-1" evidence="13">
    <location>
        <begin position="12"/>
        <end position="94"/>
    </location>
</feature>
<keyword evidence="3" id="KW-1003">Cell membrane</keyword>
<feature type="domain" description="PTS EIIC type-1" evidence="14">
    <location>
        <begin position="111"/>
        <end position="469"/>
    </location>
</feature>
<dbReference type="PROSITE" id="PS51103">
    <property type="entry name" value="PTS_EIIC_TYPE_1"/>
    <property type="match status" value="1"/>
</dbReference>
<evidence type="ECO:0000256" key="3">
    <source>
        <dbReference type="ARBA" id="ARBA00022475"/>
    </source>
</evidence>
<keyword evidence="8" id="KW-0418">Kinase</keyword>
<dbReference type="Gene3D" id="3.30.1360.60">
    <property type="entry name" value="Glucose permease domain IIB"/>
    <property type="match status" value="1"/>
</dbReference>
<evidence type="ECO:0000256" key="4">
    <source>
        <dbReference type="ARBA" id="ARBA00022597"/>
    </source>
</evidence>
<feature type="transmembrane region" description="Helical" evidence="12">
    <location>
        <begin position="250"/>
        <end position="272"/>
    </location>
</feature>
<evidence type="ECO:0000256" key="10">
    <source>
        <dbReference type="ARBA" id="ARBA00023136"/>
    </source>
</evidence>
<evidence type="ECO:0000256" key="8">
    <source>
        <dbReference type="ARBA" id="ARBA00022777"/>
    </source>
</evidence>
<dbReference type="InterPro" id="IPR013013">
    <property type="entry name" value="PTS_EIIC_1"/>
</dbReference>
<dbReference type="InterPro" id="IPR050558">
    <property type="entry name" value="PTS_Sugar-Specific_Components"/>
</dbReference>
<evidence type="ECO:0000256" key="7">
    <source>
        <dbReference type="ARBA" id="ARBA00022692"/>
    </source>
</evidence>
<keyword evidence="9 12" id="KW-1133">Transmembrane helix</keyword>
<keyword evidence="4" id="KW-0762">Sugar transport</keyword>
<name>A0A132P1V2_ENTFC</name>
<keyword evidence="5" id="KW-0808">Transferase</keyword>
<evidence type="ECO:0000256" key="1">
    <source>
        <dbReference type="ARBA" id="ARBA00004651"/>
    </source>
</evidence>
<feature type="transmembrane region" description="Helical" evidence="12">
    <location>
        <begin position="181"/>
        <end position="201"/>
    </location>
</feature>
<dbReference type="PROSITE" id="PS51098">
    <property type="entry name" value="PTS_EIIB_TYPE_1"/>
    <property type="match status" value="1"/>
</dbReference>
<comment type="subcellular location">
    <subcellularLocation>
        <location evidence="1">Cell membrane</location>
        <topology evidence="1">Multi-pass membrane protein</topology>
    </subcellularLocation>
</comment>
<evidence type="ECO:0000256" key="9">
    <source>
        <dbReference type="ARBA" id="ARBA00022989"/>
    </source>
</evidence>
<dbReference type="GO" id="GO:0016301">
    <property type="term" value="F:kinase activity"/>
    <property type="evidence" value="ECO:0007669"/>
    <property type="project" value="UniProtKB-KW"/>
</dbReference>
<feature type="transmembrane region" description="Helical" evidence="12">
    <location>
        <begin position="152"/>
        <end position="169"/>
    </location>
</feature>
<keyword evidence="10 12" id="KW-0472">Membrane</keyword>
<feature type="transmembrane region" description="Helical" evidence="12">
    <location>
        <begin position="113"/>
        <end position="140"/>
    </location>
</feature>
<keyword evidence="6" id="KW-0598">Phosphotransferase system</keyword>
<accession>A0A132P1V2</accession>
<proteinExistence type="predicted"/>
<evidence type="ECO:0000256" key="5">
    <source>
        <dbReference type="ARBA" id="ARBA00022679"/>
    </source>
</evidence>
<feature type="transmembrane region" description="Helical" evidence="12">
    <location>
        <begin position="392"/>
        <end position="416"/>
    </location>
</feature>
<dbReference type="SUPFAM" id="SSF55604">
    <property type="entry name" value="Glucose permease domain IIB"/>
    <property type="match status" value="1"/>
</dbReference>
<comment type="caution">
    <text evidence="15">The sequence shown here is derived from an EMBL/GenBank/DDBJ whole genome shotgun (WGS) entry which is preliminary data.</text>
</comment>
<evidence type="ECO:0000259" key="13">
    <source>
        <dbReference type="PROSITE" id="PS51098"/>
    </source>
</evidence>
<organism evidence="15 16">
    <name type="scientific">Enterococcus faecium</name>
    <name type="common">Streptococcus faecium</name>
    <dbReference type="NCBI Taxonomy" id="1352"/>
    <lineage>
        <taxon>Bacteria</taxon>
        <taxon>Bacillati</taxon>
        <taxon>Bacillota</taxon>
        <taxon>Bacilli</taxon>
        <taxon>Lactobacillales</taxon>
        <taxon>Enterococcaceae</taxon>
        <taxon>Enterococcus</taxon>
    </lineage>
</organism>
<keyword evidence="7 12" id="KW-0812">Transmembrane</keyword>
<evidence type="ECO:0000313" key="16">
    <source>
        <dbReference type="Proteomes" id="UP000070452"/>
    </source>
</evidence>
<sequence length="484" mass="51111">MFSKEESSMGYKELGKDILANVGGSENVSSLAHCATRLRFNLKDDSKADESAIRNLKGVVGVVNQGGQFQVIIGGDVKFVFAEIDKLGDFSASKESSSEANNKGIVSKVLDTIAGIFVPIVPALTGAGMLKALLALLVMLEWMTPESQTYQFLNFIGDAAFYFLPVLLASSAAKKFGCNQYIAITLGAILLHPTFTAMIAGARETGESLALFGLPVTLANYGSSVIPIILAIWFMSYIEPIIDKLMPNAVRIFMTPLLTLLIVAPITLIVIGPLGTFLGKGLGSLIEFVNTYASWLVPLLVGAFTPLLVMTGMHYGLIPIGINMLATSGFDTVAGPGMMVSNIAQGGAALAVAFRTKQLSVKQLAVSSGLSAFMGITEPALYGINMRFKKPLIASMVGGGAAGLFIGIMGVGRYAQVAPGILALPSFFGEKGLSNFIYAAIGCAIAFVVGFIASFILGIDEETEEVKEDTSEIPVNIASDNRRL</sequence>
<dbReference type="GO" id="GO:0090589">
    <property type="term" value="F:protein-phosphocysteine-trehalose phosphotransferase system transporter activity"/>
    <property type="evidence" value="ECO:0007669"/>
    <property type="project" value="TreeGrafter"/>
</dbReference>
<dbReference type="RefSeq" id="WP_002317376.1">
    <property type="nucleotide sequence ID" value="NZ_LRAY01000001.1"/>
</dbReference>
<dbReference type="EMBL" id="LRHK01000008">
    <property type="protein sequence ID" value="KWX16301.1"/>
    <property type="molecule type" value="Genomic_DNA"/>
</dbReference>
<dbReference type="GO" id="GO:0015771">
    <property type="term" value="P:trehalose transport"/>
    <property type="evidence" value="ECO:0007669"/>
    <property type="project" value="TreeGrafter"/>
</dbReference>
<dbReference type="GO" id="GO:0005886">
    <property type="term" value="C:plasma membrane"/>
    <property type="evidence" value="ECO:0007669"/>
    <property type="project" value="UniProtKB-SubCell"/>
</dbReference>
<evidence type="ECO:0000256" key="2">
    <source>
        <dbReference type="ARBA" id="ARBA00022448"/>
    </source>
</evidence>
<dbReference type="PROSITE" id="PS01035">
    <property type="entry name" value="PTS_EIIB_TYPE_1_CYS"/>
    <property type="match status" value="1"/>
</dbReference>
<dbReference type="PANTHER" id="PTHR30175">
    <property type="entry name" value="PHOSPHOTRANSFERASE SYSTEM TRANSPORT PROTEIN"/>
    <property type="match status" value="1"/>
</dbReference>
<dbReference type="InterPro" id="IPR003352">
    <property type="entry name" value="PTS_EIIC"/>
</dbReference>